<evidence type="ECO:0000313" key="2">
    <source>
        <dbReference type="Proteomes" id="UP000031668"/>
    </source>
</evidence>
<comment type="caution">
    <text evidence="1">The sequence shown here is derived from an EMBL/GenBank/DDBJ whole genome shotgun (WGS) entry which is preliminary data.</text>
</comment>
<sequence>MDKLACIIHNSLPCHTRFAEKRAVWNLREHERSRPFRFPCYKHTNFTGQLDIKRVLYFVHKNETCRYTDKKILFETFVHVQNLDELNYTIESKTFGSSDLNRT</sequence>
<evidence type="ECO:0000313" key="1">
    <source>
        <dbReference type="EMBL" id="KII62235.1"/>
    </source>
</evidence>
<name>A0A0C2M5A7_THEKT</name>
<accession>A0A0C2M5A7</accession>
<reference evidence="1 2" key="1">
    <citation type="journal article" date="2014" name="Genome Biol. Evol.">
        <title>The genome of the myxosporean Thelohanellus kitauei shows adaptations to nutrient acquisition within its fish host.</title>
        <authorList>
            <person name="Yang Y."/>
            <person name="Xiong J."/>
            <person name="Zhou Z."/>
            <person name="Huo F."/>
            <person name="Miao W."/>
            <person name="Ran C."/>
            <person name="Liu Y."/>
            <person name="Zhang J."/>
            <person name="Feng J."/>
            <person name="Wang M."/>
            <person name="Wang M."/>
            <person name="Wang L."/>
            <person name="Yao B."/>
        </authorList>
    </citation>
    <scope>NUCLEOTIDE SEQUENCE [LARGE SCALE GENOMIC DNA]</scope>
    <source>
        <strain evidence="1">Wuqing</strain>
    </source>
</reference>
<dbReference type="EMBL" id="JWZT01005048">
    <property type="protein sequence ID" value="KII62235.1"/>
    <property type="molecule type" value="Genomic_DNA"/>
</dbReference>
<keyword evidence="2" id="KW-1185">Reference proteome</keyword>
<dbReference type="Proteomes" id="UP000031668">
    <property type="component" value="Unassembled WGS sequence"/>
</dbReference>
<organism evidence="1 2">
    <name type="scientific">Thelohanellus kitauei</name>
    <name type="common">Myxosporean</name>
    <dbReference type="NCBI Taxonomy" id="669202"/>
    <lineage>
        <taxon>Eukaryota</taxon>
        <taxon>Metazoa</taxon>
        <taxon>Cnidaria</taxon>
        <taxon>Myxozoa</taxon>
        <taxon>Myxosporea</taxon>
        <taxon>Bivalvulida</taxon>
        <taxon>Platysporina</taxon>
        <taxon>Myxobolidae</taxon>
        <taxon>Thelohanellus</taxon>
    </lineage>
</organism>
<proteinExistence type="predicted"/>
<protein>
    <submittedName>
        <fullName evidence="1">Uncharacterized protein</fullName>
    </submittedName>
</protein>
<gene>
    <name evidence="1" type="ORF">RF11_06872</name>
</gene>
<dbReference type="AlphaFoldDB" id="A0A0C2M5A7"/>